<reference evidence="7 8" key="1">
    <citation type="submission" date="2016-10" db="EMBL/GenBank/DDBJ databases">
        <title>Complete Genome Sequence of Peptococcaceae strain DCMF.</title>
        <authorList>
            <person name="Edwards R.J."/>
            <person name="Holland S.I."/>
            <person name="Deshpande N.P."/>
            <person name="Wong Y.K."/>
            <person name="Ertan H."/>
            <person name="Manefield M."/>
            <person name="Russell T.L."/>
            <person name="Lee M.J."/>
        </authorList>
    </citation>
    <scope>NUCLEOTIDE SEQUENCE [LARGE SCALE GENOMIC DNA]</scope>
    <source>
        <strain evidence="7 8">DCMF</strain>
    </source>
</reference>
<dbReference type="GO" id="GO:0007165">
    <property type="term" value="P:signal transduction"/>
    <property type="evidence" value="ECO:0007669"/>
    <property type="project" value="UniProtKB-KW"/>
</dbReference>
<dbReference type="CDD" id="cd06225">
    <property type="entry name" value="HAMP"/>
    <property type="match status" value="1"/>
</dbReference>
<evidence type="ECO:0000259" key="6">
    <source>
        <dbReference type="PROSITE" id="PS50885"/>
    </source>
</evidence>
<dbReference type="CDD" id="cd12912">
    <property type="entry name" value="PDC2_MCP_like"/>
    <property type="match status" value="1"/>
</dbReference>
<feature type="domain" description="Methyl-accepting transducer" evidence="5">
    <location>
        <begin position="386"/>
        <end position="629"/>
    </location>
</feature>
<dbReference type="KEGG" id="fwa:DCMF_10765"/>
<dbReference type="SMART" id="SM00283">
    <property type="entry name" value="MA"/>
    <property type="match status" value="1"/>
</dbReference>
<proteinExistence type="inferred from homology"/>
<feature type="transmembrane region" description="Helical" evidence="4">
    <location>
        <begin position="315"/>
        <end position="333"/>
    </location>
</feature>
<dbReference type="EMBL" id="CP017634">
    <property type="protein sequence ID" value="ATW25188.1"/>
    <property type="molecule type" value="Genomic_DNA"/>
</dbReference>
<dbReference type="Gene3D" id="6.10.340.10">
    <property type="match status" value="1"/>
</dbReference>
<dbReference type="PANTHER" id="PTHR32089">
    <property type="entry name" value="METHYL-ACCEPTING CHEMOTAXIS PROTEIN MCPB"/>
    <property type="match status" value="1"/>
</dbReference>
<dbReference type="PROSITE" id="PS50111">
    <property type="entry name" value="CHEMOTAXIS_TRANSDUC_2"/>
    <property type="match status" value="1"/>
</dbReference>
<dbReference type="Pfam" id="PF00672">
    <property type="entry name" value="HAMP"/>
    <property type="match status" value="1"/>
</dbReference>
<gene>
    <name evidence="7" type="ORF">DCMF_10765</name>
</gene>
<feature type="domain" description="HAMP" evidence="6">
    <location>
        <begin position="335"/>
        <end position="388"/>
    </location>
</feature>
<evidence type="ECO:0000256" key="2">
    <source>
        <dbReference type="ARBA" id="ARBA00029447"/>
    </source>
</evidence>
<dbReference type="Proteomes" id="UP000323521">
    <property type="component" value="Chromosome"/>
</dbReference>
<evidence type="ECO:0000256" key="3">
    <source>
        <dbReference type="PROSITE-ProRule" id="PRU00284"/>
    </source>
</evidence>
<keyword evidence="1 3" id="KW-0807">Transducer</keyword>
<evidence type="ECO:0000256" key="1">
    <source>
        <dbReference type="ARBA" id="ARBA00023224"/>
    </source>
</evidence>
<dbReference type="SMART" id="SM00304">
    <property type="entry name" value="HAMP"/>
    <property type="match status" value="1"/>
</dbReference>
<evidence type="ECO:0000313" key="8">
    <source>
        <dbReference type="Proteomes" id="UP000323521"/>
    </source>
</evidence>
<dbReference type="InterPro" id="IPR003660">
    <property type="entry name" value="HAMP_dom"/>
</dbReference>
<dbReference type="AlphaFoldDB" id="A0A3G1KRW0"/>
<dbReference type="Pfam" id="PF22673">
    <property type="entry name" value="MCP-like_PDC_1"/>
    <property type="match status" value="1"/>
</dbReference>
<keyword evidence="4" id="KW-0472">Membrane</keyword>
<dbReference type="PANTHER" id="PTHR32089:SF112">
    <property type="entry name" value="LYSOZYME-LIKE PROTEIN-RELATED"/>
    <property type="match status" value="1"/>
</dbReference>
<organism evidence="7 8">
    <name type="scientific">Formimonas warabiya</name>
    <dbReference type="NCBI Taxonomy" id="1761012"/>
    <lineage>
        <taxon>Bacteria</taxon>
        <taxon>Bacillati</taxon>
        <taxon>Bacillota</taxon>
        <taxon>Clostridia</taxon>
        <taxon>Eubacteriales</taxon>
        <taxon>Peptococcaceae</taxon>
        <taxon>Candidatus Formimonas</taxon>
    </lineage>
</organism>
<dbReference type="Pfam" id="PF00015">
    <property type="entry name" value="MCPsignal"/>
    <property type="match status" value="1"/>
</dbReference>
<dbReference type="SUPFAM" id="SSF103190">
    <property type="entry name" value="Sensory domain-like"/>
    <property type="match status" value="1"/>
</dbReference>
<dbReference type="Gene3D" id="1.10.287.950">
    <property type="entry name" value="Methyl-accepting chemotaxis protein"/>
    <property type="match status" value="1"/>
</dbReference>
<dbReference type="InterPro" id="IPR004089">
    <property type="entry name" value="MCPsignal_dom"/>
</dbReference>
<evidence type="ECO:0000259" key="5">
    <source>
        <dbReference type="PROSITE" id="PS50111"/>
    </source>
</evidence>
<dbReference type="PROSITE" id="PS50885">
    <property type="entry name" value="HAMP"/>
    <property type="match status" value="1"/>
</dbReference>
<name>A0A3G1KRW0_FORW1</name>
<keyword evidence="4" id="KW-0812">Transmembrane</keyword>
<evidence type="ECO:0000313" key="7">
    <source>
        <dbReference type="EMBL" id="ATW25188.1"/>
    </source>
</evidence>
<keyword evidence="4" id="KW-1133">Transmembrane helix</keyword>
<dbReference type="CDD" id="cd12913">
    <property type="entry name" value="PDC1_MCP_like"/>
    <property type="match status" value="1"/>
</dbReference>
<sequence>MKGGGGKLGAKRTKSIKTLVIGLSLLVIFCVFAVQTGVGLFRFNNIVRQDIDTMLKQQTADEAENVADRIDEMGEISFTFANNVQAMPEYDEDIVLSLMKPYIASNSLIFGGGIWSEPFILNPKEKYYGPYLYKDNGSVQLTWDYSNQEYDYFQYDWYKIGFDTDKEYVCSEPFLDTVTNVAMMTVNSPIKKDGKQIGVATLDLGINELSDYVRSIQVGEKGYAFILTGQGYYLGNKTKSKDMTMRITEEKDAQTVALGKTILSKDTVEIQETSLNNNDCFIGYAPIGETGMKLVTVMPRSEVLGAVDKYVTDSMVVFGISMILLALFLYLLLSRKVAKPLNSLMQNAEKIAAGDLTVEGITSQAKDEIGHLALAFNTMLQNLRTMINQLQEKSLAVANSSTELSASAENIVAGTTETTSTISQVAVTVDQVSVNTQRIADLSVQAAGFAAEGSVGIENVTRQMSSIEQASIAVGNVIQDLSHSAAKISQIVEMIAEITDQTNLLALNAAIEAARAGEQGRGFAVVAEEVRRLAEQSAAAAKEIHGLISSVQQEIQQAVQSMEQGAVQVQKGNRVVETLGEIFHKINNSVEDLANEIQSVATATGQISSAMENVAAAAEEQTATMEEVSATSQTLAVLASEMENLSAKFRLQQ</sequence>
<dbReference type="OrthoDB" id="9760371at2"/>
<protein>
    <recommendedName>
        <fullName evidence="9">Methyl-accepting chemotaxis protein</fullName>
    </recommendedName>
</protein>
<evidence type="ECO:0008006" key="9">
    <source>
        <dbReference type="Google" id="ProtNLM"/>
    </source>
</evidence>
<evidence type="ECO:0000256" key="4">
    <source>
        <dbReference type="SAM" id="Phobius"/>
    </source>
</evidence>
<accession>A0A3G1KRW0</accession>
<keyword evidence="8" id="KW-1185">Reference proteome</keyword>
<dbReference type="CDD" id="cd11386">
    <property type="entry name" value="MCP_signal"/>
    <property type="match status" value="1"/>
</dbReference>
<dbReference type="InterPro" id="IPR029151">
    <property type="entry name" value="Sensor-like_sf"/>
</dbReference>
<dbReference type="SUPFAM" id="SSF58104">
    <property type="entry name" value="Methyl-accepting chemotaxis protein (MCP) signaling domain"/>
    <property type="match status" value="1"/>
</dbReference>
<comment type="similarity">
    <text evidence="2">Belongs to the methyl-accepting chemotaxis (MCP) protein family.</text>
</comment>
<dbReference type="Gene3D" id="3.30.450.20">
    <property type="entry name" value="PAS domain"/>
    <property type="match status" value="2"/>
</dbReference>
<dbReference type="GO" id="GO:0016020">
    <property type="term" value="C:membrane"/>
    <property type="evidence" value="ECO:0007669"/>
    <property type="project" value="InterPro"/>
</dbReference>